<name>A0A383VNA6_TETOB</name>
<keyword evidence="2" id="KW-0813">Transport</keyword>
<keyword evidence="3" id="KW-1003">Cell membrane</keyword>
<feature type="transmembrane region" description="Helical" evidence="9">
    <location>
        <begin position="626"/>
        <end position="645"/>
    </location>
</feature>
<feature type="transmembrane region" description="Helical" evidence="9">
    <location>
        <begin position="202"/>
        <end position="221"/>
    </location>
</feature>
<evidence type="ECO:0000256" key="6">
    <source>
        <dbReference type="ARBA" id="ARBA00022989"/>
    </source>
</evidence>
<dbReference type="Proteomes" id="UP000256970">
    <property type="component" value="Unassembled WGS sequence"/>
</dbReference>
<evidence type="ECO:0000256" key="2">
    <source>
        <dbReference type="ARBA" id="ARBA00022448"/>
    </source>
</evidence>
<sequence length="682" mass="71245">MVEQAAGKKLQHGSSHGYGAELTTRQFAVLIVAIALGTLLEWYDFFAYSQLNAYLTKVFFPAGDPAVTQLSFWGVYAVGFISRPVGALLFGHLGDTRGRRICLLVSVTMMAIPTVLIGCLPTFAQAGIAAPILLALLRAIQGLAMGGEFGCAMVYLHEIAPAKAKGLVGSIGFASAMVGCMLGVLIVVIVEAIFSPGQMLIFGWRLPFLLSIISASAAFALRMHMPEPEEFTRERQQVIQHNLLRIASQRSASLISRSSSADGAAGSGNSLGLKTVDSLAVAKHRKEQQEQGSFGPQGSVSFGSSGAPLHTLGSLSEDDTDAAAAATGSPLGLKTIDSLTITRSQQQRKQQQQQQRGGFSPQGSASFGSAAGSGGAQVQRLCSLSENAPAAAAAAAAAAAGPADQCASSGTRDVSFADEAKSKSLGLKAIDSMMVTRQRQQQLQQQQDADQFAASGGDASIAIEGIAGVPEKQGEYVPALRLLRKHWGGVLLQFLFEAWVSIGFWVISTWLPLQLRKAPVFMPEKISQAMLIVNLSVMGAVQLAAGWASDKGMPRVWSCFAVFTAAAGISVPVFIGFARCGVAGCWLLHLLLMVLMGWVLGVVPATCSSIYPATVRSSGFNLAHNMAMSWLGGVSPTMVTALVAATGSAVLAPGLLLVVAAVVSMVAALALLKYAPAANKSS</sequence>
<feature type="transmembrane region" description="Helical" evidence="9">
    <location>
        <begin position="102"/>
        <end position="124"/>
    </location>
</feature>
<evidence type="ECO:0000256" key="9">
    <source>
        <dbReference type="SAM" id="Phobius"/>
    </source>
</evidence>
<evidence type="ECO:0000256" key="3">
    <source>
        <dbReference type="ARBA" id="ARBA00022475"/>
    </source>
</evidence>
<feature type="transmembrane region" description="Helical" evidence="9">
    <location>
        <begin position="556"/>
        <end position="578"/>
    </location>
</feature>
<dbReference type="InterPro" id="IPR051084">
    <property type="entry name" value="H+-coupled_symporters"/>
</dbReference>
<feature type="transmembrane region" description="Helical" evidence="9">
    <location>
        <begin position="27"/>
        <end position="50"/>
    </location>
</feature>
<feature type="transmembrane region" description="Helical" evidence="9">
    <location>
        <begin position="531"/>
        <end position="549"/>
    </location>
</feature>
<dbReference type="SUPFAM" id="SSF103473">
    <property type="entry name" value="MFS general substrate transporter"/>
    <property type="match status" value="1"/>
</dbReference>
<evidence type="ECO:0000256" key="1">
    <source>
        <dbReference type="ARBA" id="ARBA00004651"/>
    </source>
</evidence>
<keyword evidence="4 9" id="KW-0812">Transmembrane</keyword>
<gene>
    <name evidence="11" type="ORF">BQ4739_LOCUS6738</name>
</gene>
<feature type="compositionally biased region" description="Polar residues" evidence="8">
    <location>
        <begin position="290"/>
        <end position="304"/>
    </location>
</feature>
<evidence type="ECO:0000256" key="5">
    <source>
        <dbReference type="ARBA" id="ARBA00022847"/>
    </source>
</evidence>
<keyword evidence="6 9" id="KW-1133">Transmembrane helix</keyword>
<organism evidence="11 12">
    <name type="scientific">Tetradesmus obliquus</name>
    <name type="common">Green alga</name>
    <name type="synonym">Acutodesmus obliquus</name>
    <dbReference type="NCBI Taxonomy" id="3088"/>
    <lineage>
        <taxon>Eukaryota</taxon>
        <taxon>Viridiplantae</taxon>
        <taxon>Chlorophyta</taxon>
        <taxon>core chlorophytes</taxon>
        <taxon>Chlorophyceae</taxon>
        <taxon>CS clade</taxon>
        <taxon>Sphaeropleales</taxon>
        <taxon>Scenedesmaceae</taxon>
        <taxon>Tetradesmus</taxon>
    </lineage>
</organism>
<evidence type="ECO:0000256" key="7">
    <source>
        <dbReference type="ARBA" id="ARBA00023136"/>
    </source>
</evidence>
<evidence type="ECO:0000256" key="8">
    <source>
        <dbReference type="SAM" id="MobiDB-lite"/>
    </source>
</evidence>
<feature type="region of interest" description="Disordered" evidence="8">
    <location>
        <begin position="342"/>
        <end position="372"/>
    </location>
</feature>
<keyword evidence="7 9" id="KW-0472">Membrane</keyword>
<evidence type="ECO:0000313" key="11">
    <source>
        <dbReference type="EMBL" id="SZX66309.1"/>
    </source>
</evidence>
<dbReference type="PANTHER" id="PTHR43528">
    <property type="entry name" value="ALPHA-KETOGLUTARATE PERMEASE"/>
    <property type="match status" value="1"/>
</dbReference>
<feature type="transmembrane region" description="Helical" evidence="9">
    <location>
        <begin position="130"/>
        <end position="155"/>
    </location>
</feature>
<protein>
    <recommendedName>
        <fullName evidence="10">Major facilitator superfamily (MFS) profile domain-containing protein</fullName>
    </recommendedName>
</protein>
<feature type="transmembrane region" description="Helical" evidence="9">
    <location>
        <begin position="590"/>
        <end position="614"/>
    </location>
</feature>
<feature type="domain" description="Major facilitator superfamily (MFS) profile" evidence="10">
    <location>
        <begin position="30"/>
        <end position="679"/>
    </location>
</feature>
<keyword evidence="12" id="KW-1185">Reference proteome</keyword>
<feature type="transmembrane region" description="Helical" evidence="9">
    <location>
        <begin position="70"/>
        <end position="90"/>
    </location>
</feature>
<dbReference type="EMBL" id="FNXT01000693">
    <property type="protein sequence ID" value="SZX66309.1"/>
    <property type="molecule type" value="Genomic_DNA"/>
</dbReference>
<feature type="transmembrane region" description="Helical" evidence="9">
    <location>
        <begin position="490"/>
        <end position="511"/>
    </location>
</feature>
<feature type="transmembrane region" description="Helical" evidence="9">
    <location>
        <begin position="651"/>
        <end position="672"/>
    </location>
</feature>
<dbReference type="InterPro" id="IPR020846">
    <property type="entry name" value="MFS_dom"/>
</dbReference>
<feature type="transmembrane region" description="Helical" evidence="9">
    <location>
        <begin position="167"/>
        <end position="190"/>
    </location>
</feature>
<dbReference type="GO" id="GO:0015293">
    <property type="term" value="F:symporter activity"/>
    <property type="evidence" value="ECO:0007669"/>
    <property type="project" value="UniProtKB-KW"/>
</dbReference>
<dbReference type="Gene3D" id="1.20.1250.20">
    <property type="entry name" value="MFS general substrate transporter like domains"/>
    <property type="match status" value="2"/>
</dbReference>
<evidence type="ECO:0000259" key="10">
    <source>
        <dbReference type="PROSITE" id="PS50850"/>
    </source>
</evidence>
<dbReference type="InterPro" id="IPR005829">
    <property type="entry name" value="Sugar_transporter_CS"/>
</dbReference>
<dbReference type="PROSITE" id="PS00217">
    <property type="entry name" value="SUGAR_TRANSPORT_2"/>
    <property type="match status" value="1"/>
</dbReference>
<evidence type="ECO:0000313" key="12">
    <source>
        <dbReference type="Proteomes" id="UP000256970"/>
    </source>
</evidence>
<feature type="region of interest" description="Disordered" evidence="8">
    <location>
        <begin position="284"/>
        <end position="315"/>
    </location>
</feature>
<dbReference type="GO" id="GO:0005886">
    <property type="term" value="C:plasma membrane"/>
    <property type="evidence" value="ECO:0007669"/>
    <property type="project" value="UniProtKB-SubCell"/>
</dbReference>
<feature type="compositionally biased region" description="Low complexity" evidence="8">
    <location>
        <begin position="343"/>
        <end position="370"/>
    </location>
</feature>
<dbReference type="InterPro" id="IPR036259">
    <property type="entry name" value="MFS_trans_sf"/>
</dbReference>
<evidence type="ECO:0000256" key="4">
    <source>
        <dbReference type="ARBA" id="ARBA00022692"/>
    </source>
</evidence>
<comment type="subcellular location">
    <subcellularLocation>
        <location evidence="1">Cell membrane</location>
        <topology evidence="1">Multi-pass membrane protein</topology>
    </subcellularLocation>
</comment>
<dbReference type="PANTHER" id="PTHR43528:SF1">
    <property type="entry name" value="ALPHA-KETOGLUTARATE PERMEASE"/>
    <property type="match status" value="1"/>
</dbReference>
<reference evidence="11 12" key="1">
    <citation type="submission" date="2016-10" db="EMBL/GenBank/DDBJ databases">
        <authorList>
            <person name="Cai Z."/>
        </authorList>
    </citation>
    <scope>NUCLEOTIDE SEQUENCE [LARGE SCALE GENOMIC DNA]</scope>
</reference>
<dbReference type="AlphaFoldDB" id="A0A383VNA6"/>
<dbReference type="PROSITE" id="PS50850">
    <property type="entry name" value="MFS"/>
    <property type="match status" value="1"/>
</dbReference>
<accession>A0A383VNA6</accession>
<dbReference type="Pfam" id="PF00083">
    <property type="entry name" value="Sugar_tr"/>
    <property type="match status" value="1"/>
</dbReference>
<keyword evidence="5" id="KW-0769">Symport</keyword>
<dbReference type="InterPro" id="IPR005828">
    <property type="entry name" value="MFS_sugar_transport-like"/>
</dbReference>
<proteinExistence type="predicted"/>